<organism evidence="6 7">
    <name type="scientific">Candidatus Giovannonibacteria bacterium RIFCSPHIGHO2_01_FULL_45_23</name>
    <dbReference type="NCBI Taxonomy" id="1798325"/>
    <lineage>
        <taxon>Bacteria</taxon>
        <taxon>Candidatus Giovannoniibacteriota</taxon>
    </lineage>
</organism>
<feature type="transmembrane region" description="Helical" evidence="5">
    <location>
        <begin position="12"/>
        <end position="36"/>
    </location>
</feature>
<feature type="transmembrane region" description="Helical" evidence="5">
    <location>
        <begin position="325"/>
        <end position="348"/>
    </location>
</feature>
<proteinExistence type="predicted"/>
<feature type="transmembrane region" description="Helical" evidence="5">
    <location>
        <begin position="266"/>
        <end position="287"/>
    </location>
</feature>
<feature type="transmembrane region" description="Helical" evidence="5">
    <location>
        <begin position="294"/>
        <end position="319"/>
    </location>
</feature>
<evidence type="ECO:0000256" key="4">
    <source>
        <dbReference type="ARBA" id="ARBA00023136"/>
    </source>
</evidence>
<dbReference type="PANTHER" id="PTHR11384">
    <property type="entry name" value="ATP-BINDING CASSETTE, SUB-FAMILY D MEMBER"/>
    <property type="match status" value="1"/>
</dbReference>
<dbReference type="GO" id="GO:0015833">
    <property type="term" value="P:peptide transport"/>
    <property type="evidence" value="ECO:0007669"/>
    <property type="project" value="InterPro"/>
</dbReference>
<evidence type="ECO:0008006" key="8">
    <source>
        <dbReference type="Google" id="ProtNLM"/>
    </source>
</evidence>
<dbReference type="Pfam" id="PF05992">
    <property type="entry name" value="SbmA_BacA"/>
    <property type="match status" value="2"/>
</dbReference>
<feature type="transmembrane region" description="Helical" evidence="5">
    <location>
        <begin position="68"/>
        <end position="86"/>
    </location>
</feature>
<evidence type="ECO:0000313" key="7">
    <source>
        <dbReference type="Proteomes" id="UP000179251"/>
    </source>
</evidence>
<name>A0A1F5VJF5_9BACT</name>
<keyword evidence="1" id="KW-0813">Transport</keyword>
<reference evidence="6 7" key="1">
    <citation type="journal article" date="2016" name="Nat. Commun.">
        <title>Thousands of microbial genomes shed light on interconnected biogeochemical processes in an aquifer system.</title>
        <authorList>
            <person name="Anantharaman K."/>
            <person name="Brown C.T."/>
            <person name="Hug L.A."/>
            <person name="Sharon I."/>
            <person name="Castelle C.J."/>
            <person name="Probst A.J."/>
            <person name="Thomas B.C."/>
            <person name="Singh A."/>
            <person name="Wilkins M.J."/>
            <person name="Karaoz U."/>
            <person name="Brodie E.L."/>
            <person name="Williams K.H."/>
            <person name="Hubbard S.S."/>
            <person name="Banfield J.F."/>
        </authorList>
    </citation>
    <scope>NUCLEOTIDE SEQUENCE [LARGE SCALE GENOMIC DNA]</scope>
</reference>
<evidence type="ECO:0000256" key="3">
    <source>
        <dbReference type="ARBA" id="ARBA00022989"/>
    </source>
</evidence>
<sequence length="489" mass="56680">MIKAFFCSKKWALTAYGLGCYLLVALLFQTGISVLFNDWFGRWLNLMQRSLQIGIAGLDTFYALLWEWLILAFISVGLTGLVNYVARRYAFDWRKALTFYYTSHLGWTGPREKIEGESQRIQEDTYMFAKIVDSLGIKLVRTIMILIVFLPMLWNFSKLVDPTIIDLLKTADLSDYWLFLPAIIMFALTIDFFVADKRGFWPLIILIRLFYRVPVIGWVLRKINSIFTEDRKKLRILCVLLLFVSCMPALWLLSKINNIPFIMPDWWLWSMYATETLVLMVALWFASPKFLKSVVILLASASLSILLWGLSNGVATGFISHIQGSLVWIALITSLGGMAISWVVGIALPDLQYNNQKTEAALRRELVFCEDDYERRTNKELIARLFSDLEANYRRLFLHYGYFDLWGSWYDIAMSNVPALLVARGLFTGTITYGDFGQIENIFFRVHGGFSVMIDNWTTWTELRSIVMRLHEFEANLDKYQSKQKEELS</sequence>
<gene>
    <name evidence="6" type="ORF">A2834_04505</name>
</gene>
<dbReference type="STRING" id="1798325.A2834_04505"/>
<feature type="transmembrane region" description="Helical" evidence="5">
    <location>
        <begin position="176"/>
        <end position="195"/>
    </location>
</feature>
<dbReference type="EMBL" id="MFHD01000001">
    <property type="protein sequence ID" value="OGF63546.1"/>
    <property type="molecule type" value="Genomic_DNA"/>
</dbReference>
<protein>
    <recommendedName>
        <fullName evidence="8">Transporter</fullName>
    </recommendedName>
</protein>
<evidence type="ECO:0000256" key="2">
    <source>
        <dbReference type="ARBA" id="ARBA00022692"/>
    </source>
</evidence>
<evidence type="ECO:0000256" key="1">
    <source>
        <dbReference type="ARBA" id="ARBA00022448"/>
    </source>
</evidence>
<accession>A0A1F5VJF5</accession>
<keyword evidence="3 5" id="KW-1133">Transmembrane helix</keyword>
<evidence type="ECO:0000256" key="5">
    <source>
        <dbReference type="SAM" id="Phobius"/>
    </source>
</evidence>
<evidence type="ECO:0000313" key="6">
    <source>
        <dbReference type="EMBL" id="OGF63546.1"/>
    </source>
</evidence>
<keyword evidence="2 5" id="KW-0812">Transmembrane</keyword>
<feature type="transmembrane region" description="Helical" evidence="5">
    <location>
        <begin position="234"/>
        <end position="254"/>
    </location>
</feature>
<comment type="caution">
    <text evidence="6">The sequence shown here is derived from an EMBL/GenBank/DDBJ whole genome shotgun (WGS) entry which is preliminary data.</text>
</comment>
<dbReference type="InterPro" id="IPR050835">
    <property type="entry name" value="ABC_transporter_sub-D"/>
</dbReference>
<keyword evidence="4 5" id="KW-0472">Membrane</keyword>
<dbReference type="Proteomes" id="UP000179251">
    <property type="component" value="Unassembled WGS sequence"/>
</dbReference>
<dbReference type="GO" id="GO:1904680">
    <property type="term" value="F:peptide transmembrane transporter activity"/>
    <property type="evidence" value="ECO:0007669"/>
    <property type="project" value="InterPro"/>
</dbReference>
<dbReference type="AlphaFoldDB" id="A0A1F5VJF5"/>
<feature type="transmembrane region" description="Helical" evidence="5">
    <location>
        <begin position="139"/>
        <end position="156"/>
    </location>
</feature>
<dbReference type="GO" id="GO:0016020">
    <property type="term" value="C:membrane"/>
    <property type="evidence" value="ECO:0007669"/>
    <property type="project" value="InterPro"/>
</dbReference>
<dbReference type="PANTHER" id="PTHR11384:SF59">
    <property type="entry name" value="LYSOSOMAL COBALAMIN TRANSPORTER ABCD4"/>
    <property type="match status" value="1"/>
</dbReference>
<dbReference type="InterPro" id="IPR009248">
    <property type="entry name" value="SbmA_BacA"/>
</dbReference>